<proteinExistence type="predicted"/>
<evidence type="ECO:0000256" key="2">
    <source>
        <dbReference type="ARBA" id="ARBA00023163"/>
    </source>
</evidence>
<dbReference type="SUPFAM" id="SSF48498">
    <property type="entry name" value="Tetracyclin repressor-like, C-terminal domain"/>
    <property type="match status" value="1"/>
</dbReference>
<keyword evidence="1" id="KW-0805">Transcription regulation</keyword>
<keyword evidence="2" id="KW-0804">Transcription</keyword>
<dbReference type="Pfam" id="PF02909">
    <property type="entry name" value="TetR_C_1"/>
    <property type="match status" value="1"/>
</dbReference>
<dbReference type="EMBL" id="JAMTCK010000010">
    <property type="protein sequence ID" value="MCP2167599.1"/>
    <property type="molecule type" value="Genomic_DNA"/>
</dbReference>
<evidence type="ECO:0000259" key="3">
    <source>
        <dbReference type="Pfam" id="PF02909"/>
    </source>
</evidence>
<dbReference type="InterPro" id="IPR036271">
    <property type="entry name" value="Tet_transcr_reg_TetR-rel_C_sf"/>
</dbReference>
<reference evidence="4" key="1">
    <citation type="submission" date="2022-06" db="EMBL/GenBank/DDBJ databases">
        <title>Genomic Encyclopedia of Archaeal and Bacterial Type Strains, Phase II (KMG-II): from individual species to whole genera.</title>
        <authorList>
            <person name="Goeker M."/>
        </authorList>
    </citation>
    <scope>NUCLEOTIDE SEQUENCE</scope>
    <source>
        <strain evidence="4">DSM 43935</strain>
    </source>
</reference>
<gene>
    <name evidence="4" type="ORF">LX83_004472</name>
</gene>
<comment type="caution">
    <text evidence="4">The sequence shown here is derived from an EMBL/GenBank/DDBJ whole genome shotgun (WGS) entry which is preliminary data.</text>
</comment>
<dbReference type="InterPro" id="IPR004111">
    <property type="entry name" value="Repressor_TetR_C"/>
</dbReference>
<dbReference type="GO" id="GO:0045892">
    <property type="term" value="P:negative regulation of DNA-templated transcription"/>
    <property type="evidence" value="ECO:0007669"/>
    <property type="project" value="InterPro"/>
</dbReference>
<feature type="domain" description="Tetracycline repressor TetR C-terminal" evidence="3">
    <location>
        <begin position="6"/>
        <end position="98"/>
    </location>
</feature>
<evidence type="ECO:0000313" key="5">
    <source>
        <dbReference type="Proteomes" id="UP001206128"/>
    </source>
</evidence>
<name>A0AAE3KIP0_9PSEU</name>
<evidence type="ECO:0000313" key="4">
    <source>
        <dbReference type="EMBL" id="MCP2167599.1"/>
    </source>
</evidence>
<dbReference type="Proteomes" id="UP001206128">
    <property type="component" value="Unassembled WGS sequence"/>
</dbReference>
<organism evidence="4 5">
    <name type="scientific">Goodfellowiella coeruleoviolacea</name>
    <dbReference type="NCBI Taxonomy" id="334858"/>
    <lineage>
        <taxon>Bacteria</taxon>
        <taxon>Bacillati</taxon>
        <taxon>Actinomycetota</taxon>
        <taxon>Actinomycetes</taxon>
        <taxon>Pseudonocardiales</taxon>
        <taxon>Pseudonocardiaceae</taxon>
        <taxon>Goodfellowiella</taxon>
    </lineage>
</organism>
<keyword evidence="5" id="KW-1185">Reference proteome</keyword>
<protein>
    <submittedName>
        <fullName evidence="4">Tetracyclin repressor, C-terminal all-alpha domain</fullName>
    </submittedName>
</protein>
<sequence>MHQAPGFADIDAVLSAVEAVNAYTIGAIRGEVTVARAERATGMDEHQWQRVTGPYLTRTLATGRYPTLAKVVHDARHLDPDATFTAGLEYLLDGIAARHTR</sequence>
<evidence type="ECO:0000256" key="1">
    <source>
        <dbReference type="ARBA" id="ARBA00023015"/>
    </source>
</evidence>
<accession>A0AAE3KIP0</accession>
<dbReference type="Gene3D" id="1.10.357.10">
    <property type="entry name" value="Tetracycline Repressor, domain 2"/>
    <property type="match status" value="1"/>
</dbReference>
<dbReference type="AlphaFoldDB" id="A0AAE3KIP0"/>